<name>A0A1Y2EP98_9BASI</name>
<evidence type="ECO:0000313" key="3">
    <source>
        <dbReference type="Proteomes" id="UP000193467"/>
    </source>
</evidence>
<evidence type="ECO:0000313" key="2">
    <source>
        <dbReference type="EMBL" id="ORY73411.1"/>
    </source>
</evidence>
<organism evidence="2 3">
    <name type="scientific">Leucosporidium creatinivorum</name>
    <dbReference type="NCBI Taxonomy" id="106004"/>
    <lineage>
        <taxon>Eukaryota</taxon>
        <taxon>Fungi</taxon>
        <taxon>Dikarya</taxon>
        <taxon>Basidiomycota</taxon>
        <taxon>Pucciniomycotina</taxon>
        <taxon>Microbotryomycetes</taxon>
        <taxon>Leucosporidiales</taxon>
        <taxon>Leucosporidium</taxon>
    </lineage>
</organism>
<reference evidence="2 3" key="1">
    <citation type="submission" date="2016-07" db="EMBL/GenBank/DDBJ databases">
        <title>Pervasive Adenine N6-methylation of Active Genes in Fungi.</title>
        <authorList>
            <consortium name="DOE Joint Genome Institute"/>
            <person name="Mondo S.J."/>
            <person name="Dannebaum R.O."/>
            <person name="Kuo R.C."/>
            <person name="Labutti K."/>
            <person name="Haridas S."/>
            <person name="Kuo A."/>
            <person name="Salamov A."/>
            <person name="Ahrendt S.R."/>
            <person name="Lipzen A."/>
            <person name="Sullivan W."/>
            <person name="Andreopoulos W.B."/>
            <person name="Clum A."/>
            <person name="Lindquist E."/>
            <person name="Daum C."/>
            <person name="Ramamoorthy G.K."/>
            <person name="Gryganskyi A."/>
            <person name="Culley D."/>
            <person name="Magnuson J.K."/>
            <person name="James T.Y."/>
            <person name="O'Malley M.A."/>
            <person name="Stajich J.E."/>
            <person name="Spatafora J.W."/>
            <person name="Visel A."/>
            <person name="Grigoriev I.V."/>
        </authorList>
    </citation>
    <scope>NUCLEOTIDE SEQUENCE [LARGE SCALE GENOMIC DNA]</scope>
    <source>
        <strain evidence="2 3">62-1032</strain>
    </source>
</reference>
<comment type="caution">
    <text evidence="2">The sequence shown here is derived from an EMBL/GenBank/DDBJ whole genome shotgun (WGS) entry which is preliminary data.</text>
</comment>
<feature type="compositionally biased region" description="Low complexity" evidence="1">
    <location>
        <begin position="20"/>
        <end position="34"/>
    </location>
</feature>
<feature type="compositionally biased region" description="Pro residues" evidence="1">
    <location>
        <begin position="183"/>
        <end position="193"/>
    </location>
</feature>
<feature type="compositionally biased region" description="Low complexity" evidence="1">
    <location>
        <begin position="221"/>
        <end position="235"/>
    </location>
</feature>
<sequence>MPLLPGGGGGSSSFRLQTDSSSAASFSDASSAHSYPPPPPRPGTTTSSTKSAKGSLLDGTGLEGWKNWAREMEAASAPPDRIRRKGSVGSDVPLDMWASRGSSSSSSSYGRTHASSQPSLISYALSSPSVNRSSLTASLNPLAPLRKRLARSLNSGRRAGVELQLLLELIDALEHYIRSADAHPPPLSQPPATPSTTSGSTSNSSVSLALEPSTPSPPSISTPLPSTSTSTSQPPRQTDVDLLSEIRSLVKELVECVPDAQLCLTTGLYGPLAFPSPSYGATTSHYGAPARSGSFSSSWPTMPLSTTASMVLMDLRDSGAIEWWPRRLVRDCRGLLEEWGWRDRLTRAWKKRWESSEREGVGSRDRPSLLRRGIVRLRRRGGRNCWLRGRNVGMLIGGDRRRCLMPTIAARPVRFSSRAPSPSPHFLIRICQQLPSSI</sequence>
<accession>A0A1Y2EP98</accession>
<dbReference type="EMBL" id="MCGR01000046">
    <property type="protein sequence ID" value="ORY73411.1"/>
    <property type="molecule type" value="Genomic_DNA"/>
</dbReference>
<dbReference type="Proteomes" id="UP000193467">
    <property type="component" value="Unassembled WGS sequence"/>
</dbReference>
<gene>
    <name evidence="2" type="ORF">BCR35DRAFT_148622</name>
</gene>
<feature type="region of interest" description="Disordered" evidence="1">
    <location>
        <begin position="181"/>
        <end position="238"/>
    </location>
</feature>
<dbReference type="InParanoid" id="A0A1Y2EP98"/>
<protein>
    <submittedName>
        <fullName evidence="2">Uncharacterized protein</fullName>
    </submittedName>
</protein>
<proteinExistence type="predicted"/>
<dbReference type="AlphaFoldDB" id="A0A1Y2EP98"/>
<feature type="compositionally biased region" description="Low complexity" evidence="1">
    <location>
        <begin position="43"/>
        <end position="55"/>
    </location>
</feature>
<feature type="region of interest" description="Disordered" evidence="1">
    <location>
        <begin position="1"/>
        <end position="58"/>
    </location>
</feature>
<feature type="compositionally biased region" description="Low complexity" evidence="1">
    <location>
        <begin position="98"/>
        <end position="113"/>
    </location>
</feature>
<dbReference type="OrthoDB" id="2529832at2759"/>
<keyword evidence="3" id="KW-1185">Reference proteome</keyword>
<feature type="region of interest" description="Disordered" evidence="1">
    <location>
        <begin position="74"/>
        <end position="113"/>
    </location>
</feature>
<feature type="compositionally biased region" description="Low complexity" evidence="1">
    <location>
        <begin position="194"/>
        <end position="207"/>
    </location>
</feature>
<evidence type="ECO:0000256" key="1">
    <source>
        <dbReference type="SAM" id="MobiDB-lite"/>
    </source>
</evidence>
<feature type="compositionally biased region" description="Gly residues" evidence="1">
    <location>
        <begin position="1"/>
        <end position="11"/>
    </location>
</feature>